<dbReference type="Gene3D" id="1.10.8.60">
    <property type="match status" value="1"/>
</dbReference>
<dbReference type="OrthoDB" id="9982946at2759"/>
<comment type="caution">
    <text evidence="1">The sequence shown here is derived from an EMBL/GenBank/DDBJ whole genome shotgun (WGS) entry which is preliminary data.</text>
</comment>
<keyword evidence="2" id="KW-1185">Reference proteome</keyword>
<sequence length="104" mass="11539">MVGFSWTVIDAEAYVPQIYTFSALASVLQEVKLCPSEEKDRKFVADLQATGLGGQSRIGIKKLLSVVETARQEPANLAQRLQRALEAAVHEHRLQAKSNPENEF</sequence>
<dbReference type="EMBL" id="BRPK01000018">
    <property type="protein sequence ID" value="GLB44912.1"/>
    <property type="molecule type" value="Genomic_DNA"/>
</dbReference>
<name>A0A9P3Q147_LYOSH</name>
<protein>
    <submittedName>
        <fullName evidence="1">Uncharacterized protein</fullName>
    </submittedName>
</protein>
<evidence type="ECO:0000313" key="2">
    <source>
        <dbReference type="Proteomes" id="UP001063166"/>
    </source>
</evidence>
<reference evidence="1" key="1">
    <citation type="submission" date="2022-07" db="EMBL/GenBank/DDBJ databases">
        <title>The genome of Lyophyllum shimeji provides insight into the initial evolution of ectomycorrhizal fungal genome.</title>
        <authorList>
            <person name="Kobayashi Y."/>
            <person name="Shibata T."/>
            <person name="Hirakawa H."/>
            <person name="Shigenobu S."/>
            <person name="Nishiyama T."/>
            <person name="Yamada A."/>
            <person name="Hasebe M."/>
            <person name="Kawaguchi M."/>
        </authorList>
    </citation>
    <scope>NUCLEOTIDE SEQUENCE</scope>
    <source>
        <strain evidence="1">AT787</strain>
    </source>
</reference>
<proteinExistence type="predicted"/>
<dbReference type="Proteomes" id="UP001063166">
    <property type="component" value="Unassembled WGS sequence"/>
</dbReference>
<dbReference type="AlphaFoldDB" id="A0A9P3Q147"/>
<evidence type="ECO:0000313" key="1">
    <source>
        <dbReference type="EMBL" id="GLB44912.1"/>
    </source>
</evidence>
<organism evidence="1 2">
    <name type="scientific">Lyophyllum shimeji</name>
    <name type="common">Hon-shimeji</name>
    <name type="synonym">Tricholoma shimeji</name>
    <dbReference type="NCBI Taxonomy" id="47721"/>
    <lineage>
        <taxon>Eukaryota</taxon>
        <taxon>Fungi</taxon>
        <taxon>Dikarya</taxon>
        <taxon>Basidiomycota</taxon>
        <taxon>Agaricomycotina</taxon>
        <taxon>Agaricomycetes</taxon>
        <taxon>Agaricomycetidae</taxon>
        <taxon>Agaricales</taxon>
        <taxon>Tricholomatineae</taxon>
        <taxon>Lyophyllaceae</taxon>
        <taxon>Lyophyllum</taxon>
    </lineage>
</organism>
<accession>A0A9P3Q147</accession>
<gene>
    <name evidence="1" type="ORF">LshimejAT787_1802490</name>
</gene>